<sequence length="74" mass="8432">MKTLLALVMCLLFYASFVREQCAARFDLLAVLSVTFQVIANAFIASPLWRNCEFFPSLYIVENSFTLVHFCVTS</sequence>
<dbReference type="AlphaFoldDB" id="A0A6G5A464"/>
<evidence type="ECO:0000313" key="2">
    <source>
        <dbReference type="EMBL" id="NIE45013.1"/>
    </source>
</evidence>
<name>A0A6G5A464_RHIMP</name>
<organism evidence="2">
    <name type="scientific">Rhipicephalus microplus</name>
    <name type="common">Cattle tick</name>
    <name type="synonym">Boophilus microplus</name>
    <dbReference type="NCBI Taxonomy" id="6941"/>
    <lineage>
        <taxon>Eukaryota</taxon>
        <taxon>Metazoa</taxon>
        <taxon>Ecdysozoa</taxon>
        <taxon>Arthropoda</taxon>
        <taxon>Chelicerata</taxon>
        <taxon>Arachnida</taxon>
        <taxon>Acari</taxon>
        <taxon>Parasitiformes</taxon>
        <taxon>Ixodida</taxon>
        <taxon>Ixodoidea</taxon>
        <taxon>Ixodidae</taxon>
        <taxon>Rhipicephalinae</taxon>
        <taxon>Rhipicephalus</taxon>
        <taxon>Boophilus</taxon>
    </lineage>
</organism>
<reference evidence="2" key="1">
    <citation type="submission" date="2020-03" db="EMBL/GenBank/DDBJ databases">
        <title>A transcriptome and proteome of the tick Rhipicephalus microplus shaped by the genetic composition of its hosts and developmental stage.</title>
        <authorList>
            <person name="Garcia G.R."/>
            <person name="Ribeiro J.M.C."/>
            <person name="Maruyama S.R."/>
            <person name="Gardinasse L.G."/>
            <person name="Nelson K."/>
            <person name="Ferreira B.R."/>
            <person name="Andrade T.G."/>
            <person name="Santos I.K.F.M."/>
        </authorList>
    </citation>
    <scope>NUCLEOTIDE SEQUENCE</scope>
    <source>
        <strain evidence="2">NSGR</strain>
        <tissue evidence="2">Salivary glands</tissue>
    </source>
</reference>
<accession>A0A6G5A464</accession>
<feature type="signal peptide" evidence="1">
    <location>
        <begin position="1"/>
        <end position="20"/>
    </location>
</feature>
<protein>
    <submittedName>
        <fullName evidence="2">Putative secreted protein</fullName>
    </submittedName>
</protein>
<keyword evidence="1" id="KW-0732">Signal</keyword>
<proteinExistence type="predicted"/>
<feature type="chain" id="PRO_5026042766" evidence="1">
    <location>
        <begin position="21"/>
        <end position="74"/>
    </location>
</feature>
<dbReference type="EMBL" id="GIKN01002740">
    <property type="protein sequence ID" value="NIE45013.1"/>
    <property type="molecule type" value="Transcribed_RNA"/>
</dbReference>
<evidence type="ECO:0000256" key="1">
    <source>
        <dbReference type="SAM" id="SignalP"/>
    </source>
</evidence>